<name>A0A0D3IQM7_EMIH1</name>
<keyword evidence="3" id="KW-1185">Reference proteome</keyword>
<feature type="region of interest" description="Disordered" evidence="1">
    <location>
        <begin position="1"/>
        <end position="50"/>
    </location>
</feature>
<dbReference type="HOGENOM" id="CLU_2581123_0_0_1"/>
<accession>A0A0D3IQM7</accession>
<dbReference type="EnsemblProtists" id="EOD13562">
    <property type="protein sequence ID" value="EOD13562"/>
    <property type="gene ID" value="EMIHUDRAFT_356998"/>
</dbReference>
<dbReference type="KEGG" id="ehx:EMIHUDRAFT_356998"/>
<dbReference type="RefSeq" id="XP_005765991.1">
    <property type="nucleotide sequence ID" value="XM_005765934.1"/>
</dbReference>
<sequence length="81" mass="9128">EWPAIWPRIPPRDACSQSQGVTRHPPAASPPRRHNSEGEPAPRGPAHSAPCPLCAAASRRHCCRHRGPLRRRHPRYRQSHP</sequence>
<dbReference type="GeneID" id="17259739"/>
<evidence type="ECO:0000313" key="3">
    <source>
        <dbReference type="Proteomes" id="UP000013827"/>
    </source>
</evidence>
<evidence type="ECO:0000313" key="2">
    <source>
        <dbReference type="EnsemblProtists" id="EOD13562"/>
    </source>
</evidence>
<evidence type="ECO:0000256" key="1">
    <source>
        <dbReference type="SAM" id="MobiDB-lite"/>
    </source>
</evidence>
<organism evidence="2 3">
    <name type="scientific">Emiliania huxleyi (strain CCMP1516)</name>
    <dbReference type="NCBI Taxonomy" id="280463"/>
    <lineage>
        <taxon>Eukaryota</taxon>
        <taxon>Haptista</taxon>
        <taxon>Haptophyta</taxon>
        <taxon>Prymnesiophyceae</taxon>
        <taxon>Isochrysidales</taxon>
        <taxon>Noelaerhabdaceae</taxon>
        <taxon>Emiliania</taxon>
    </lineage>
</organism>
<dbReference type="Proteomes" id="UP000013827">
    <property type="component" value="Unassembled WGS sequence"/>
</dbReference>
<reference evidence="2" key="2">
    <citation type="submission" date="2024-10" db="UniProtKB">
        <authorList>
            <consortium name="EnsemblProtists"/>
        </authorList>
    </citation>
    <scope>IDENTIFICATION</scope>
</reference>
<proteinExistence type="predicted"/>
<reference evidence="3" key="1">
    <citation type="journal article" date="2013" name="Nature">
        <title>Pan genome of the phytoplankton Emiliania underpins its global distribution.</title>
        <authorList>
            <person name="Read B.A."/>
            <person name="Kegel J."/>
            <person name="Klute M.J."/>
            <person name="Kuo A."/>
            <person name="Lefebvre S.C."/>
            <person name="Maumus F."/>
            <person name="Mayer C."/>
            <person name="Miller J."/>
            <person name="Monier A."/>
            <person name="Salamov A."/>
            <person name="Young J."/>
            <person name="Aguilar M."/>
            <person name="Claverie J.M."/>
            <person name="Frickenhaus S."/>
            <person name="Gonzalez K."/>
            <person name="Herman E.K."/>
            <person name="Lin Y.C."/>
            <person name="Napier J."/>
            <person name="Ogata H."/>
            <person name="Sarno A.F."/>
            <person name="Shmutz J."/>
            <person name="Schroeder D."/>
            <person name="de Vargas C."/>
            <person name="Verret F."/>
            <person name="von Dassow P."/>
            <person name="Valentin K."/>
            <person name="Van de Peer Y."/>
            <person name="Wheeler G."/>
            <person name="Dacks J.B."/>
            <person name="Delwiche C.F."/>
            <person name="Dyhrman S.T."/>
            <person name="Glockner G."/>
            <person name="John U."/>
            <person name="Richards T."/>
            <person name="Worden A.Z."/>
            <person name="Zhang X."/>
            <person name="Grigoriev I.V."/>
            <person name="Allen A.E."/>
            <person name="Bidle K."/>
            <person name="Borodovsky M."/>
            <person name="Bowler C."/>
            <person name="Brownlee C."/>
            <person name="Cock J.M."/>
            <person name="Elias M."/>
            <person name="Gladyshev V.N."/>
            <person name="Groth M."/>
            <person name="Guda C."/>
            <person name="Hadaegh A."/>
            <person name="Iglesias-Rodriguez M.D."/>
            <person name="Jenkins J."/>
            <person name="Jones B.M."/>
            <person name="Lawson T."/>
            <person name="Leese F."/>
            <person name="Lindquist E."/>
            <person name="Lobanov A."/>
            <person name="Lomsadze A."/>
            <person name="Malik S.B."/>
            <person name="Marsh M.E."/>
            <person name="Mackinder L."/>
            <person name="Mock T."/>
            <person name="Mueller-Roeber B."/>
            <person name="Pagarete A."/>
            <person name="Parker M."/>
            <person name="Probert I."/>
            <person name="Quesneville H."/>
            <person name="Raines C."/>
            <person name="Rensing S.A."/>
            <person name="Riano-Pachon D.M."/>
            <person name="Richier S."/>
            <person name="Rokitta S."/>
            <person name="Shiraiwa Y."/>
            <person name="Soanes D.M."/>
            <person name="van der Giezen M."/>
            <person name="Wahlund T.M."/>
            <person name="Williams B."/>
            <person name="Wilson W."/>
            <person name="Wolfe G."/>
            <person name="Wurch L.L."/>
        </authorList>
    </citation>
    <scope>NUCLEOTIDE SEQUENCE</scope>
</reference>
<protein>
    <submittedName>
        <fullName evidence="2">Uncharacterized protein</fullName>
    </submittedName>
</protein>
<dbReference type="AlphaFoldDB" id="A0A0D3IQM7"/>
<dbReference type="PaxDb" id="2903-EOD13562"/>